<evidence type="ECO:0000313" key="2">
    <source>
        <dbReference type="EMBL" id="NHC33371.1"/>
    </source>
</evidence>
<gene>
    <name evidence="2" type="ORF">QH73_0001595</name>
</gene>
<sequence length="131" mass="14975">MQVRNSYTRLLVTDLKACFAFYRDILEFKVIVDATQEGYAEFAAGDMKLAVSQRQEMAEIIGSDRLPLHAECQDRAVLVFIVADVETVCHELKQKGIKFTREPMSNPSYDLKTAYIRDPDGNLIGIYQYMI</sequence>
<protein>
    <submittedName>
        <fullName evidence="2">Bleomycin resistance protein</fullName>
    </submittedName>
</protein>
<dbReference type="InterPro" id="IPR004360">
    <property type="entry name" value="Glyas_Fos-R_dOase_dom"/>
</dbReference>
<dbReference type="Gene3D" id="3.10.180.10">
    <property type="entry name" value="2,3-Dihydroxybiphenyl 1,2-Dioxygenase, domain 1"/>
    <property type="match status" value="1"/>
</dbReference>
<reference evidence="2 3" key="1">
    <citation type="journal article" date="2015" name="Genome Announc.">
        <title>Draft Genome Sequence of the Terrestrial Cyanobacterium Scytonema millei VB511283, Isolated from Eastern India.</title>
        <authorList>
            <person name="Sen D."/>
            <person name="Chandrababunaidu M.M."/>
            <person name="Singh D."/>
            <person name="Sanghi N."/>
            <person name="Ghorai A."/>
            <person name="Mishra G.P."/>
            <person name="Madduluri M."/>
            <person name="Adhikary S.P."/>
            <person name="Tripathy S."/>
        </authorList>
    </citation>
    <scope>NUCLEOTIDE SEQUENCE [LARGE SCALE GENOMIC DNA]</scope>
    <source>
        <strain evidence="2 3">VB511283</strain>
    </source>
</reference>
<dbReference type="AlphaFoldDB" id="A0A9X5E0T0"/>
<dbReference type="PANTHER" id="PTHR33993">
    <property type="entry name" value="GLYOXALASE-RELATED"/>
    <property type="match status" value="1"/>
</dbReference>
<dbReference type="OrthoDB" id="9796521at2"/>
<evidence type="ECO:0000259" key="1">
    <source>
        <dbReference type="PROSITE" id="PS51819"/>
    </source>
</evidence>
<name>A0A9X5E0T0_9CYAN</name>
<dbReference type="InterPro" id="IPR029068">
    <property type="entry name" value="Glyas_Bleomycin-R_OHBP_Dase"/>
</dbReference>
<dbReference type="RefSeq" id="WP_039714969.1">
    <property type="nucleotide sequence ID" value="NZ_JTJC03000001.1"/>
</dbReference>
<dbReference type="EMBL" id="JTJC03000001">
    <property type="protein sequence ID" value="NHC33371.1"/>
    <property type="molecule type" value="Genomic_DNA"/>
</dbReference>
<dbReference type="InterPro" id="IPR037523">
    <property type="entry name" value="VOC_core"/>
</dbReference>
<dbReference type="SUPFAM" id="SSF54593">
    <property type="entry name" value="Glyoxalase/Bleomycin resistance protein/Dihydroxybiphenyl dioxygenase"/>
    <property type="match status" value="1"/>
</dbReference>
<dbReference type="Pfam" id="PF00903">
    <property type="entry name" value="Glyoxalase"/>
    <property type="match status" value="1"/>
</dbReference>
<proteinExistence type="predicted"/>
<dbReference type="InterPro" id="IPR052164">
    <property type="entry name" value="Anthracycline_SecMetBiosynth"/>
</dbReference>
<keyword evidence="3" id="KW-1185">Reference proteome</keyword>
<organism evidence="2 3">
    <name type="scientific">Scytonema millei VB511283</name>
    <dbReference type="NCBI Taxonomy" id="1245923"/>
    <lineage>
        <taxon>Bacteria</taxon>
        <taxon>Bacillati</taxon>
        <taxon>Cyanobacteriota</taxon>
        <taxon>Cyanophyceae</taxon>
        <taxon>Nostocales</taxon>
        <taxon>Scytonemataceae</taxon>
        <taxon>Scytonema</taxon>
    </lineage>
</organism>
<dbReference type="PROSITE" id="PS51819">
    <property type="entry name" value="VOC"/>
    <property type="match status" value="1"/>
</dbReference>
<dbReference type="Proteomes" id="UP000031532">
    <property type="component" value="Unassembled WGS sequence"/>
</dbReference>
<evidence type="ECO:0000313" key="3">
    <source>
        <dbReference type="Proteomes" id="UP000031532"/>
    </source>
</evidence>
<comment type="caution">
    <text evidence="2">The sequence shown here is derived from an EMBL/GenBank/DDBJ whole genome shotgun (WGS) entry which is preliminary data.</text>
</comment>
<accession>A0A9X5E0T0</accession>
<feature type="domain" description="VOC" evidence="1">
    <location>
        <begin position="4"/>
        <end position="129"/>
    </location>
</feature>